<dbReference type="InterPro" id="IPR040125">
    <property type="entry name" value="Squalene_monox"/>
</dbReference>
<dbReference type="PANTHER" id="PTHR10835">
    <property type="entry name" value="SQUALENE MONOOXYGENASE"/>
    <property type="match status" value="1"/>
</dbReference>
<evidence type="ECO:0000256" key="8">
    <source>
        <dbReference type="ARBA" id="ARBA00023136"/>
    </source>
</evidence>
<comment type="cofactor">
    <cofactor evidence="1">
        <name>FAD</name>
        <dbReference type="ChEBI" id="CHEBI:57692"/>
    </cofactor>
</comment>
<evidence type="ECO:0000256" key="7">
    <source>
        <dbReference type="ARBA" id="ARBA00023002"/>
    </source>
</evidence>
<evidence type="ECO:0000313" key="10">
    <source>
        <dbReference type="EMBL" id="GAA0441803.1"/>
    </source>
</evidence>
<evidence type="ECO:0000256" key="4">
    <source>
        <dbReference type="ARBA" id="ARBA00012312"/>
    </source>
</evidence>
<comment type="subcellular location">
    <subcellularLocation>
        <location evidence="2">Membrane</location>
    </subcellularLocation>
</comment>
<comment type="caution">
    <text evidence="10">The sequence shown here is derived from an EMBL/GenBank/DDBJ whole genome shotgun (WGS) entry which is preliminary data.</text>
</comment>
<evidence type="ECO:0000259" key="9">
    <source>
        <dbReference type="Pfam" id="PF08491"/>
    </source>
</evidence>
<dbReference type="PANTHER" id="PTHR10835:SF0">
    <property type="entry name" value="SQUALENE MONOOXYGENASE"/>
    <property type="match status" value="1"/>
</dbReference>
<gene>
    <name evidence="10" type="ORF">GCM10009544_00570</name>
</gene>
<dbReference type="RefSeq" id="WP_344083514.1">
    <property type="nucleotide sequence ID" value="NZ_BAAAHB010000001.1"/>
</dbReference>
<accession>A0ABN0ZBU5</accession>
<feature type="domain" description="Squalene epoxidase" evidence="9">
    <location>
        <begin position="142"/>
        <end position="301"/>
    </location>
</feature>
<sequence length="437" mass="46502">MRQPDVIVVGAGPGGCACALAFARRGARVVLLEATRTPPRRLAGEWIQPAGVQALQRLGVDPLRLGAATPGSGFLVHPGDGSPPITLPFPDSTAVTLPHDELAAQLRRAAARTLGIDLVTGERVLGVRPCGTVRTTRGSRQAPLVVGADGRSSVVRRAVVRAPAARTPLSRMAGFLLPDIPLPREEYGHIMLGGPGPALAYRLGPRTVRLFLDVPLACPTSGELASYLRHGYTWALPPALRPALAGELRAGRVQWAANHFCRRVVYGRGRCALIGDAVGFSHPLTASGLTAAFLDAEHLARSADVETYARGRRAACRVPDRIGAGMHRMLTDHTPGTRALRQAMFTTWRANPRHRDRTLRLLAMTDVRSSAFHAALMSVLGQALASSARHAVLSGQWAGLGRELAQFAAWLEWINGPKAGVPPQQGGGRLPTSFLGL</sequence>
<dbReference type="InterPro" id="IPR036188">
    <property type="entry name" value="FAD/NAD-bd_sf"/>
</dbReference>
<evidence type="ECO:0000313" key="11">
    <source>
        <dbReference type="Proteomes" id="UP001499895"/>
    </source>
</evidence>
<proteinExistence type="inferred from homology"/>
<dbReference type="Gene3D" id="3.50.50.60">
    <property type="entry name" value="FAD/NAD(P)-binding domain"/>
    <property type="match status" value="1"/>
</dbReference>
<keyword evidence="5" id="KW-0285">Flavoprotein</keyword>
<name>A0ABN0ZBU5_9ACTN</name>
<comment type="similarity">
    <text evidence="3">Belongs to the squalene monooxygenase family.</text>
</comment>
<keyword evidence="7" id="KW-0560">Oxidoreductase</keyword>
<dbReference type="PROSITE" id="PS51257">
    <property type="entry name" value="PROKAR_LIPOPROTEIN"/>
    <property type="match status" value="1"/>
</dbReference>
<evidence type="ECO:0000256" key="5">
    <source>
        <dbReference type="ARBA" id="ARBA00022630"/>
    </source>
</evidence>
<keyword evidence="6" id="KW-0274">FAD</keyword>
<dbReference type="InterPro" id="IPR013698">
    <property type="entry name" value="Squalene_epoxidase"/>
</dbReference>
<evidence type="ECO:0000256" key="3">
    <source>
        <dbReference type="ARBA" id="ARBA00008802"/>
    </source>
</evidence>
<evidence type="ECO:0000256" key="1">
    <source>
        <dbReference type="ARBA" id="ARBA00001974"/>
    </source>
</evidence>
<dbReference type="Pfam" id="PF08491">
    <property type="entry name" value="SE"/>
    <property type="match status" value="1"/>
</dbReference>
<evidence type="ECO:0000256" key="6">
    <source>
        <dbReference type="ARBA" id="ARBA00022827"/>
    </source>
</evidence>
<keyword evidence="11" id="KW-1185">Reference proteome</keyword>
<dbReference type="EMBL" id="BAAAHB010000001">
    <property type="protein sequence ID" value="GAA0441803.1"/>
    <property type="molecule type" value="Genomic_DNA"/>
</dbReference>
<keyword evidence="8" id="KW-0472">Membrane</keyword>
<dbReference type="EC" id="1.14.14.17" evidence="4"/>
<dbReference type="Proteomes" id="UP001499895">
    <property type="component" value="Unassembled WGS sequence"/>
</dbReference>
<dbReference type="PRINTS" id="PR00420">
    <property type="entry name" value="RNGMNOXGNASE"/>
</dbReference>
<organism evidence="10 11">
    <name type="scientific">Streptomyces stramineus</name>
    <dbReference type="NCBI Taxonomy" id="173861"/>
    <lineage>
        <taxon>Bacteria</taxon>
        <taxon>Bacillati</taxon>
        <taxon>Actinomycetota</taxon>
        <taxon>Actinomycetes</taxon>
        <taxon>Kitasatosporales</taxon>
        <taxon>Streptomycetaceae</taxon>
        <taxon>Streptomyces</taxon>
    </lineage>
</organism>
<reference evidence="10 11" key="1">
    <citation type="journal article" date="2019" name="Int. J. Syst. Evol. Microbiol.">
        <title>The Global Catalogue of Microorganisms (GCM) 10K type strain sequencing project: providing services to taxonomists for standard genome sequencing and annotation.</title>
        <authorList>
            <consortium name="The Broad Institute Genomics Platform"/>
            <consortium name="The Broad Institute Genome Sequencing Center for Infectious Disease"/>
            <person name="Wu L."/>
            <person name="Ma J."/>
        </authorList>
    </citation>
    <scope>NUCLEOTIDE SEQUENCE [LARGE SCALE GENOMIC DNA]</scope>
    <source>
        <strain evidence="10 11">JCM 10649</strain>
    </source>
</reference>
<dbReference type="Pfam" id="PF12831">
    <property type="entry name" value="FAD_oxidored"/>
    <property type="match status" value="1"/>
</dbReference>
<protein>
    <recommendedName>
        <fullName evidence="4">squalene monooxygenase</fullName>
        <ecNumber evidence="4">1.14.14.17</ecNumber>
    </recommendedName>
</protein>
<evidence type="ECO:0000256" key="2">
    <source>
        <dbReference type="ARBA" id="ARBA00004370"/>
    </source>
</evidence>
<dbReference type="SUPFAM" id="SSF51905">
    <property type="entry name" value="FAD/NAD(P)-binding domain"/>
    <property type="match status" value="1"/>
</dbReference>